<evidence type="ECO:0000313" key="1">
    <source>
        <dbReference type="EMBL" id="KKS97275.1"/>
    </source>
</evidence>
<reference evidence="1 2" key="1">
    <citation type="journal article" date="2015" name="Nature">
        <title>rRNA introns, odd ribosomes, and small enigmatic genomes across a large radiation of phyla.</title>
        <authorList>
            <person name="Brown C.T."/>
            <person name="Hug L.A."/>
            <person name="Thomas B.C."/>
            <person name="Sharon I."/>
            <person name="Castelle C.J."/>
            <person name="Singh A."/>
            <person name="Wilkins M.J."/>
            <person name="Williams K.H."/>
            <person name="Banfield J.F."/>
        </authorList>
    </citation>
    <scope>NUCLEOTIDE SEQUENCE [LARGE SCALE GENOMIC DNA]</scope>
</reference>
<name>A0A0G1DHD2_9BACT</name>
<sequence>MIKERASEYPRYSDEWFLDLYFQYGSVDEMIKAHNNSLPISQAQLHRVIKKRGIIKAAGRHASMAEVINFFAEKAIDPHIPLEKLYYEKMPHTFRTSVQTLHRIYKSIETKAVRRSGVALVITPEGNPEMVLCGKELKNSQTTLLMGYAKKKEDREDSVLRVLQQEFSKELAINGKMGRNGEFVKQVVVDKEPFMFLDITDVRVMVFRLMLPDKLCNLSICSSHKVANHAFVPLEALEGDRNLREGVVEILRGYGEYLGSKNHLYEPRISSSRINEKLLAFVEARG</sequence>
<organism evidence="1 2">
    <name type="scientific">Candidatus Woesebacteria bacterium GW2011_GWB1_43_14</name>
    <dbReference type="NCBI Taxonomy" id="1618578"/>
    <lineage>
        <taxon>Bacteria</taxon>
        <taxon>Candidatus Woeseibacteriota</taxon>
    </lineage>
</organism>
<proteinExistence type="predicted"/>
<dbReference type="STRING" id="1618578.UV74_C0013G0397"/>
<dbReference type="AlphaFoldDB" id="A0A0G1DHD2"/>
<dbReference type="Proteomes" id="UP000034090">
    <property type="component" value="Unassembled WGS sequence"/>
</dbReference>
<accession>A0A0G1DHD2</accession>
<evidence type="ECO:0000313" key="2">
    <source>
        <dbReference type="Proteomes" id="UP000034090"/>
    </source>
</evidence>
<comment type="caution">
    <text evidence="1">The sequence shown here is derived from an EMBL/GenBank/DDBJ whole genome shotgun (WGS) entry which is preliminary data.</text>
</comment>
<dbReference type="EMBL" id="LCFQ01000013">
    <property type="protein sequence ID" value="KKS97275.1"/>
    <property type="molecule type" value="Genomic_DNA"/>
</dbReference>
<gene>
    <name evidence="1" type="ORF">UV74_C0013G0397</name>
</gene>
<protein>
    <submittedName>
        <fullName evidence="1">Uncharacterized protein</fullName>
    </submittedName>
</protein>